<dbReference type="GO" id="GO:0006357">
    <property type="term" value="P:regulation of transcription by RNA polymerase II"/>
    <property type="evidence" value="ECO:0007669"/>
    <property type="project" value="TreeGrafter"/>
</dbReference>
<feature type="compositionally biased region" description="Polar residues" evidence="1">
    <location>
        <begin position="28"/>
        <end position="41"/>
    </location>
</feature>
<dbReference type="GO" id="GO:0008654">
    <property type="term" value="P:phospholipid biosynthetic process"/>
    <property type="evidence" value="ECO:0007669"/>
    <property type="project" value="TreeGrafter"/>
</dbReference>
<protein>
    <submittedName>
        <fullName evidence="2">BA75_01520T0</fullName>
    </submittedName>
</protein>
<evidence type="ECO:0000256" key="1">
    <source>
        <dbReference type="SAM" id="MobiDB-lite"/>
    </source>
</evidence>
<dbReference type="GO" id="GO:0005783">
    <property type="term" value="C:endoplasmic reticulum"/>
    <property type="evidence" value="ECO:0007669"/>
    <property type="project" value="TreeGrafter"/>
</dbReference>
<feature type="region of interest" description="Disordered" evidence="1">
    <location>
        <begin position="178"/>
        <end position="220"/>
    </location>
</feature>
<dbReference type="EMBL" id="CP014584">
    <property type="protein sequence ID" value="ANZ73581.1"/>
    <property type="molecule type" value="Genomic_DNA"/>
</dbReference>
<evidence type="ECO:0000313" key="3">
    <source>
        <dbReference type="Proteomes" id="UP000094565"/>
    </source>
</evidence>
<gene>
    <name evidence="2" type="ORF">ATY40_BA7501520</name>
</gene>
<dbReference type="Pfam" id="PF08618">
    <property type="entry name" value="Opi1"/>
    <property type="match status" value="1"/>
</dbReference>
<dbReference type="InterPro" id="IPR013927">
    <property type="entry name" value="TF_Opi1_Ccg-8"/>
</dbReference>
<keyword evidence="3" id="KW-1185">Reference proteome</keyword>
<accession>A0A1B2J6H0</accession>
<feature type="region of interest" description="Disordered" evidence="1">
    <location>
        <begin position="98"/>
        <end position="124"/>
    </location>
</feature>
<name>A0A1B2J6H0_PICPA</name>
<evidence type="ECO:0000313" key="2">
    <source>
        <dbReference type="EMBL" id="ANZ73581.1"/>
    </source>
</evidence>
<dbReference type="GO" id="GO:0003714">
    <property type="term" value="F:transcription corepressor activity"/>
    <property type="evidence" value="ECO:0007669"/>
    <property type="project" value="InterPro"/>
</dbReference>
<reference evidence="2 3" key="1">
    <citation type="submission" date="2016-02" db="EMBL/GenBank/DDBJ databases">
        <title>Comparative genomic and transcriptomic foundation for Pichia pastoris.</title>
        <authorList>
            <person name="Love K.R."/>
            <person name="Shah K.A."/>
            <person name="Whittaker C.A."/>
            <person name="Wu J."/>
            <person name="Bartlett M.C."/>
            <person name="Ma D."/>
            <person name="Leeson R.L."/>
            <person name="Priest M."/>
            <person name="Young S.K."/>
            <person name="Love J.C."/>
        </authorList>
    </citation>
    <scope>NUCLEOTIDE SEQUENCE [LARGE SCALE GENOMIC DNA]</scope>
    <source>
        <strain evidence="2 3">ATCC 28485</strain>
    </source>
</reference>
<organism evidence="2 3">
    <name type="scientific">Komagataella pastoris</name>
    <name type="common">Yeast</name>
    <name type="synonym">Pichia pastoris</name>
    <dbReference type="NCBI Taxonomy" id="4922"/>
    <lineage>
        <taxon>Eukaryota</taxon>
        <taxon>Fungi</taxon>
        <taxon>Dikarya</taxon>
        <taxon>Ascomycota</taxon>
        <taxon>Saccharomycotina</taxon>
        <taxon>Pichiomycetes</taxon>
        <taxon>Pichiales</taxon>
        <taxon>Pichiaceae</taxon>
        <taxon>Komagataella</taxon>
    </lineage>
</organism>
<proteinExistence type="predicted"/>
<dbReference type="GO" id="GO:0005634">
    <property type="term" value="C:nucleus"/>
    <property type="evidence" value="ECO:0007669"/>
    <property type="project" value="TreeGrafter"/>
</dbReference>
<dbReference type="PANTHER" id="PTHR38406">
    <property type="entry name" value="TRANSCRIPTIONAL REPRESSOR OPI1"/>
    <property type="match status" value="1"/>
</dbReference>
<dbReference type="AlphaFoldDB" id="A0A1B2J6H0"/>
<feature type="region of interest" description="Disordered" evidence="1">
    <location>
        <begin position="28"/>
        <end position="57"/>
    </location>
</feature>
<sequence>MSKRKLTREYSTDSDENREVIAIEALNQLRNNGSTSPSVGTEQELDSAQLPPMDKTDSTTTKLIDKVTSYPIISTGINYMWQRNLVIAGNYINGESSEKEVVPTKRQKTTTNDSKPDDKSIPSYIRDNSRLRHLQDLKDIGMINFNLESRQKLQMLINFLKLGNRQLNQRIEKLVSELRRQQRGDGDDDTETETIVPDAPSGKNSESNRSRSSSITSVQTVYEDATSTGLASPNLNQVNRKLDQHFNNQPLNQVKNDIVTTVKRIVNVVSKFSGSALPEPARSNVREVLLKLPDNWANSVLPLVEGEGAGDSPATANSNERSLLSDPNGRVLVLAQESLDMVTKVIKFCSDTLDKADQWNLNKQIEQKTHLIHKLERLNKHKPGEKQE</sequence>
<dbReference type="PANTHER" id="PTHR38406:SF1">
    <property type="entry name" value="TRANSCRIPTIONAL REPRESSOR OPI1"/>
    <property type="match status" value="1"/>
</dbReference>
<dbReference type="OrthoDB" id="3980705at2759"/>
<feature type="compositionally biased region" description="Low complexity" evidence="1">
    <location>
        <begin position="201"/>
        <end position="217"/>
    </location>
</feature>
<dbReference type="Proteomes" id="UP000094565">
    <property type="component" value="Chromosome 1"/>
</dbReference>
<dbReference type="GO" id="GO:0030968">
    <property type="term" value="P:endoplasmic reticulum unfolded protein response"/>
    <property type="evidence" value="ECO:0007669"/>
    <property type="project" value="TreeGrafter"/>
</dbReference>